<dbReference type="InterPro" id="IPR047611">
    <property type="entry name" value="RepABC_RepC"/>
</dbReference>
<feature type="compositionally biased region" description="Acidic residues" evidence="2">
    <location>
        <begin position="282"/>
        <end position="293"/>
    </location>
</feature>
<dbReference type="NCBIfam" id="NF040974">
    <property type="entry name" value="RepABC_RepC"/>
    <property type="match status" value="1"/>
</dbReference>
<dbReference type="Gene3D" id="1.10.10.10">
    <property type="entry name" value="Winged helix-like DNA-binding domain superfamily/Winged helix DNA-binding domain"/>
    <property type="match status" value="1"/>
</dbReference>
<feature type="domain" description="Plasmid replication protein C C-terminal" evidence="4">
    <location>
        <begin position="303"/>
        <end position="401"/>
    </location>
</feature>
<dbReference type="AlphaFoldDB" id="A0A8J2ZNI1"/>
<dbReference type="NCBIfam" id="NF010396">
    <property type="entry name" value="PRK13824.1"/>
    <property type="match status" value="1"/>
</dbReference>
<organism evidence="5 6">
    <name type="scientific">Salipiger pallidus</name>
    <dbReference type="NCBI Taxonomy" id="1775170"/>
    <lineage>
        <taxon>Bacteria</taxon>
        <taxon>Pseudomonadati</taxon>
        <taxon>Pseudomonadota</taxon>
        <taxon>Alphaproteobacteria</taxon>
        <taxon>Rhodobacterales</taxon>
        <taxon>Roseobacteraceae</taxon>
        <taxon>Salipiger</taxon>
    </lineage>
</organism>
<sequence length="407" mass="45376">MNDIMDYTPISPFMRPISHAHLRVVERPEASVPGKPVNKWELLRELSKAQAAFGVSERDLTVLQGLLSFFPDDALGGNTEMVVFPSNKAICERLNGMPCSTMRRHLARLVEARLLMRRDSPNGKRYVRKRGEDRVAFGFDLSPLYCRAEEIARAAEAVREAEDRVRRLREVVSLMRRDLAALAEFGEEIQPGLGLWDQLRDKAALTARALRRKLSLEDLSAFRTELETLLDQARNVIDGPETEEMNTNDAQCERHHHNSNKESIDLEPALEKGGAAGRAPDDDTGEPVADLEESDTRRVPKIPLHLVIAGCPSLKTFYQGDIRHWHQLFDAACHVRPAMGISVSAWEEAQRCMGPEQASIVVVAMLERFSDIRSPGGYLRALTSKAAAGEFSCGPMVMALIGRRSAA</sequence>
<dbReference type="SUPFAM" id="SSF46785">
    <property type="entry name" value="Winged helix' DNA-binding domain"/>
    <property type="match status" value="1"/>
</dbReference>
<gene>
    <name evidence="5" type="ORF">GCM10011415_40290</name>
</gene>
<evidence type="ECO:0000256" key="2">
    <source>
        <dbReference type="SAM" id="MobiDB-lite"/>
    </source>
</evidence>
<feature type="region of interest" description="Disordered" evidence="2">
    <location>
        <begin position="237"/>
        <end position="295"/>
    </location>
</feature>
<dbReference type="InterPro" id="IPR021760">
    <property type="entry name" value="RepC_C"/>
</dbReference>
<evidence type="ECO:0000259" key="3">
    <source>
        <dbReference type="Pfam" id="PF03428"/>
    </source>
</evidence>
<dbReference type="InterPro" id="IPR036390">
    <property type="entry name" value="WH_DNA-bd_sf"/>
</dbReference>
<dbReference type="InterPro" id="IPR036388">
    <property type="entry name" value="WH-like_DNA-bd_sf"/>
</dbReference>
<dbReference type="InterPro" id="IPR005090">
    <property type="entry name" value="RepC_N"/>
</dbReference>
<evidence type="ECO:0000313" key="6">
    <source>
        <dbReference type="Proteomes" id="UP000617145"/>
    </source>
</evidence>
<dbReference type="Proteomes" id="UP000617145">
    <property type="component" value="Unassembled WGS sequence"/>
</dbReference>
<dbReference type="Pfam" id="PF11800">
    <property type="entry name" value="RP-C_C"/>
    <property type="match status" value="1"/>
</dbReference>
<comment type="caution">
    <text evidence="5">The sequence shown here is derived from an EMBL/GenBank/DDBJ whole genome shotgun (WGS) entry which is preliminary data.</text>
</comment>
<protein>
    <submittedName>
        <fullName evidence="5">Replication initiation protein</fullName>
    </submittedName>
</protein>
<name>A0A8J2ZNI1_9RHOB</name>
<dbReference type="Pfam" id="PF03428">
    <property type="entry name" value="RP-C"/>
    <property type="match status" value="1"/>
</dbReference>
<dbReference type="EMBL" id="BMJV01000012">
    <property type="protein sequence ID" value="GGG85881.1"/>
    <property type="molecule type" value="Genomic_DNA"/>
</dbReference>
<keyword evidence="6" id="KW-1185">Reference proteome</keyword>
<accession>A0A8J2ZNI1</accession>
<reference evidence="5" key="1">
    <citation type="journal article" date="2014" name="Int. J. Syst. Evol. Microbiol.">
        <title>Complete genome sequence of Corynebacterium casei LMG S-19264T (=DSM 44701T), isolated from a smear-ripened cheese.</title>
        <authorList>
            <consortium name="US DOE Joint Genome Institute (JGI-PGF)"/>
            <person name="Walter F."/>
            <person name="Albersmeier A."/>
            <person name="Kalinowski J."/>
            <person name="Ruckert C."/>
        </authorList>
    </citation>
    <scope>NUCLEOTIDE SEQUENCE</scope>
    <source>
        <strain evidence="5">CGMCC 1.15762</strain>
    </source>
</reference>
<reference evidence="5" key="2">
    <citation type="submission" date="2020-09" db="EMBL/GenBank/DDBJ databases">
        <authorList>
            <person name="Sun Q."/>
            <person name="Zhou Y."/>
        </authorList>
    </citation>
    <scope>NUCLEOTIDE SEQUENCE</scope>
    <source>
        <strain evidence="5">CGMCC 1.15762</strain>
    </source>
</reference>
<proteinExistence type="predicted"/>
<feature type="coiled-coil region" evidence="1">
    <location>
        <begin position="151"/>
        <end position="178"/>
    </location>
</feature>
<keyword evidence="1" id="KW-0175">Coiled coil</keyword>
<feature type="domain" description="Plasmid replication protein C N-terminal" evidence="3">
    <location>
        <begin position="15"/>
        <end position="185"/>
    </location>
</feature>
<evidence type="ECO:0000256" key="1">
    <source>
        <dbReference type="SAM" id="Coils"/>
    </source>
</evidence>
<evidence type="ECO:0000313" key="5">
    <source>
        <dbReference type="EMBL" id="GGG85881.1"/>
    </source>
</evidence>
<evidence type="ECO:0000259" key="4">
    <source>
        <dbReference type="Pfam" id="PF11800"/>
    </source>
</evidence>